<organism evidence="4 5">
    <name type="scientific">Candidatus Accumulibacter vicinus</name>
    <dbReference type="NCBI Taxonomy" id="2954382"/>
    <lineage>
        <taxon>Bacteria</taxon>
        <taxon>Pseudomonadati</taxon>
        <taxon>Pseudomonadota</taxon>
        <taxon>Betaproteobacteria</taxon>
        <taxon>Candidatus Accumulibacter</taxon>
    </lineage>
</organism>
<comment type="caution">
    <text evidence="4">The sequence shown here is derived from an EMBL/GenBank/DDBJ whole genome shotgun (WGS) entry which is preliminary data.</text>
</comment>
<evidence type="ECO:0000256" key="3">
    <source>
        <dbReference type="SAM" id="Phobius"/>
    </source>
</evidence>
<dbReference type="STRING" id="1457154.CAPSK01_003717"/>
<evidence type="ECO:0000313" key="4">
    <source>
        <dbReference type="EMBL" id="KFB66779.1"/>
    </source>
</evidence>
<name>A0A084XWD5_9PROT</name>
<feature type="transmembrane region" description="Helical" evidence="3">
    <location>
        <begin position="60"/>
        <end position="78"/>
    </location>
</feature>
<dbReference type="RefSeq" id="WP_034928972.1">
    <property type="nucleotide sequence ID" value="NZ_JDSS02000037.1"/>
</dbReference>
<dbReference type="GO" id="GO:0016491">
    <property type="term" value="F:oxidoreductase activity"/>
    <property type="evidence" value="ECO:0007669"/>
    <property type="project" value="UniProtKB-KW"/>
</dbReference>
<evidence type="ECO:0000313" key="5">
    <source>
        <dbReference type="Proteomes" id="UP000019812"/>
    </source>
</evidence>
<keyword evidence="1" id="KW-0560">Oxidoreductase</keyword>
<evidence type="ECO:0000256" key="2">
    <source>
        <dbReference type="SAM" id="MobiDB-lite"/>
    </source>
</evidence>
<accession>A0A084XWD5</accession>
<sequence length="314" mass="35402">MLLLLLAMVFLAIAGINMVAGMWFQSFQAQADITDCVGFTNNALAGCIAEKGKFARTGMVLQYVFAVAILPFFAYWLSRGGEYLAAKSAADRLAWDQRAPLIFLRSFDDDQVTLKNSPRTPLQLLMSPRRWRLNLDRMLLSEFMSWAPPRALGKPEEKDKASPFGALRKFSEPDPPGTPEEESHWRNDVRHYTDAARVIVMIFDEKILDGDNGVSWEMQYIGDNPAILRKTVFFVNPKYAERHRQETADEHAARLAKLWRRAGEMSGFAVMQDTARAFACFPSQKLVFSGERCSASEYLMALRASAHTFDPAAV</sequence>
<protein>
    <submittedName>
        <fullName evidence="4">Uncharacterized protein</fullName>
    </submittedName>
</protein>
<dbReference type="PROSITE" id="PS00070">
    <property type="entry name" value="ALDEHYDE_DEHYDR_CYS"/>
    <property type="match status" value="1"/>
</dbReference>
<dbReference type="Proteomes" id="UP000019812">
    <property type="component" value="Unassembled WGS sequence"/>
</dbReference>
<keyword evidence="3" id="KW-0472">Membrane</keyword>
<keyword evidence="3" id="KW-0812">Transmembrane</keyword>
<evidence type="ECO:0000256" key="1">
    <source>
        <dbReference type="ARBA" id="ARBA00023002"/>
    </source>
</evidence>
<dbReference type="EMBL" id="JDSS02000037">
    <property type="protein sequence ID" value="KFB66779.1"/>
    <property type="molecule type" value="Genomic_DNA"/>
</dbReference>
<dbReference type="AlphaFoldDB" id="A0A084XWD5"/>
<proteinExistence type="predicted"/>
<dbReference type="InterPro" id="IPR016160">
    <property type="entry name" value="Ald_DH_CS_CYS"/>
</dbReference>
<feature type="region of interest" description="Disordered" evidence="2">
    <location>
        <begin position="166"/>
        <end position="187"/>
    </location>
</feature>
<reference evidence="4 5" key="1">
    <citation type="submission" date="2014-07" db="EMBL/GenBank/DDBJ databases">
        <title>Expanding our view of genomic diversity in Candidatus Accumulibacter clades.</title>
        <authorList>
            <person name="Skennerton C.T."/>
            <person name="Barr J.J."/>
            <person name="Slater F.R."/>
            <person name="Bond P.L."/>
            <person name="Tyson G.W."/>
        </authorList>
    </citation>
    <scope>NUCLEOTIDE SEQUENCE [LARGE SCALE GENOMIC DNA]</scope>
    <source>
        <strain evidence="5">SK-01</strain>
    </source>
</reference>
<keyword evidence="3" id="KW-1133">Transmembrane helix</keyword>
<gene>
    <name evidence="4" type="ORF">CAPSK01_003717</name>
</gene>